<accession>A0A556C3M3</accession>
<evidence type="ECO:0000256" key="3">
    <source>
        <dbReference type="ARBA" id="ARBA00035643"/>
    </source>
</evidence>
<name>A0A556C3M3_BREAU</name>
<dbReference type="InterPro" id="IPR009430">
    <property type="entry name" value="GvpL/GvpF"/>
</dbReference>
<dbReference type="GO" id="GO:0031412">
    <property type="term" value="P:gas vesicle organization"/>
    <property type="evidence" value="ECO:0007669"/>
    <property type="project" value="InterPro"/>
</dbReference>
<keyword evidence="1" id="KW-0304">Gas vesicle</keyword>
<dbReference type="EMBL" id="VLTK01000022">
    <property type="protein sequence ID" value="TSI12065.1"/>
    <property type="molecule type" value="Genomic_DNA"/>
</dbReference>
<proteinExistence type="inferred from homology"/>
<dbReference type="PANTHER" id="PTHR36852:SF1">
    <property type="entry name" value="PROTEIN GVPL 2"/>
    <property type="match status" value="1"/>
</dbReference>
<dbReference type="Pfam" id="PF06386">
    <property type="entry name" value="GvpL_GvpF"/>
    <property type="match status" value="1"/>
</dbReference>
<dbReference type="OrthoDB" id="146444at2"/>
<comment type="similarity">
    <text evidence="3">Belongs to the gas vesicle GvpF/GvpL family.</text>
</comment>
<feature type="region of interest" description="Disordered" evidence="4">
    <location>
        <begin position="1"/>
        <end position="23"/>
    </location>
</feature>
<dbReference type="PANTHER" id="PTHR36852">
    <property type="entry name" value="PROTEIN GVPL 2"/>
    <property type="match status" value="1"/>
</dbReference>
<evidence type="ECO:0000313" key="5">
    <source>
        <dbReference type="EMBL" id="TSI12065.1"/>
    </source>
</evidence>
<reference evidence="5 6" key="1">
    <citation type="submission" date="2019-07" db="EMBL/GenBank/DDBJ databases">
        <title>Draft genome sequence of Brevibacterium aurantiacum XU54 isolated from Xinjiang China.</title>
        <authorList>
            <person name="Xu X."/>
        </authorList>
    </citation>
    <scope>NUCLEOTIDE SEQUENCE [LARGE SCALE GENOMIC DNA]</scope>
    <source>
        <strain evidence="5 6">XU54</strain>
    </source>
</reference>
<comment type="subcellular location">
    <subcellularLocation>
        <location evidence="2">Gas vesicle</location>
    </subcellularLocation>
</comment>
<dbReference type="AlphaFoldDB" id="A0A556C3M3"/>
<protein>
    <submittedName>
        <fullName evidence="5">GvpL/GvpF family gas vesicle protein</fullName>
    </submittedName>
</protein>
<evidence type="ECO:0000256" key="1">
    <source>
        <dbReference type="ARBA" id="ARBA00022987"/>
    </source>
</evidence>
<dbReference type="Proteomes" id="UP000316406">
    <property type="component" value="Unassembled WGS sequence"/>
</dbReference>
<keyword evidence="6" id="KW-1185">Reference proteome</keyword>
<feature type="compositionally biased region" description="Basic and acidic residues" evidence="4">
    <location>
        <begin position="1"/>
        <end position="21"/>
    </location>
</feature>
<evidence type="ECO:0000256" key="2">
    <source>
        <dbReference type="ARBA" id="ARBA00035108"/>
    </source>
</evidence>
<evidence type="ECO:0000256" key="4">
    <source>
        <dbReference type="SAM" id="MobiDB-lite"/>
    </source>
</evidence>
<dbReference type="GO" id="GO:0031411">
    <property type="term" value="C:gas vesicle"/>
    <property type="evidence" value="ECO:0007669"/>
    <property type="project" value="UniProtKB-SubCell"/>
</dbReference>
<feature type="region of interest" description="Disordered" evidence="4">
    <location>
        <begin position="280"/>
        <end position="302"/>
    </location>
</feature>
<evidence type="ECO:0000313" key="6">
    <source>
        <dbReference type="Proteomes" id="UP000316406"/>
    </source>
</evidence>
<sequence length="302" mass="32961">MGRRDLEGHQVTENSARHSEESGTIAAAPSKLYVYAIVPAGDYTPKVNGIDGSPVHLIGDTEGPRAIVHTHDGGPYDGADDDVKRWVLQHSEVVEDGWQGAGSVLPVSFNVIVRPDAESGATSTEQLEGWLGESKGALSKRLGELDGTSELRVEISLDRDTFVEANDEVRRIKDDMEGRPAGVRRLLEKRLEKTEKELADREADDLYPALRARIAEQCLAIEEYRRPARNAGKTPILTASCLVTEPGIQNLGAELTAIQNELTDTEIRFLGPWPPYSFADMSDSVADMSGPEAQKPESQEST</sequence>
<organism evidence="5 6">
    <name type="scientific">Brevibacterium aurantiacum</name>
    <dbReference type="NCBI Taxonomy" id="273384"/>
    <lineage>
        <taxon>Bacteria</taxon>
        <taxon>Bacillati</taxon>
        <taxon>Actinomycetota</taxon>
        <taxon>Actinomycetes</taxon>
        <taxon>Micrococcales</taxon>
        <taxon>Brevibacteriaceae</taxon>
        <taxon>Brevibacterium</taxon>
    </lineage>
</organism>
<gene>
    <name evidence="5" type="ORF">FO013_21025</name>
</gene>
<comment type="caution">
    <text evidence="5">The sequence shown here is derived from an EMBL/GenBank/DDBJ whole genome shotgun (WGS) entry which is preliminary data.</text>
</comment>